<dbReference type="GO" id="GO:0000287">
    <property type="term" value="F:magnesium ion binding"/>
    <property type="evidence" value="ECO:0007669"/>
    <property type="project" value="InterPro"/>
</dbReference>
<feature type="domain" description="Terpene synthase metal-binding" evidence="8">
    <location>
        <begin position="205"/>
        <end position="274"/>
    </location>
</feature>
<dbReference type="GO" id="GO:0010333">
    <property type="term" value="F:terpene synthase activity"/>
    <property type="evidence" value="ECO:0007669"/>
    <property type="project" value="InterPro"/>
</dbReference>
<evidence type="ECO:0000313" key="9">
    <source>
        <dbReference type="EMBL" id="GFZ03168.1"/>
    </source>
</evidence>
<evidence type="ECO:0000259" key="7">
    <source>
        <dbReference type="Pfam" id="PF01397"/>
    </source>
</evidence>
<dbReference type="AlphaFoldDB" id="A0A7J0FZ11"/>
<gene>
    <name evidence="9" type="ORF">Acr_15g0017760</name>
</gene>
<dbReference type="PANTHER" id="PTHR31225">
    <property type="entry name" value="OS04G0344100 PROTEIN-RELATED"/>
    <property type="match status" value="1"/>
</dbReference>
<dbReference type="Proteomes" id="UP000585474">
    <property type="component" value="Unassembled WGS sequence"/>
</dbReference>
<dbReference type="Gene3D" id="1.10.600.10">
    <property type="entry name" value="Farnesyl Diphosphate Synthase"/>
    <property type="match status" value="1"/>
</dbReference>
<dbReference type="EMBL" id="BJWL01000015">
    <property type="protein sequence ID" value="GFZ03168.1"/>
    <property type="molecule type" value="Genomic_DNA"/>
</dbReference>
<comment type="cofactor">
    <cofactor evidence="2">
        <name>Mg(2+)</name>
        <dbReference type="ChEBI" id="CHEBI:18420"/>
    </cofactor>
</comment>
<organism evidence="9 10">
    <name type="scientific">Actinidia rufa</name>
    <dbReference type="NCBI Taxonomy" id="165716"/>
    <lineage>
        <taxon>Eukaryota</taxon>
        <taxon>Viridiplantae</taxon>
        <taxon>Streptophyta</taxon>
        <taxon>Embryophyta</taxon>
        <taxon>Tracheophyta</taxon>
        <taxon>Spermatophyta</taxon>
        <taxon>Magnoliopsida</taxon>
        <taxon>eudicotyledons</taxon>
        <taxon>Gunneridae</taxon>
        <taxon>Pentapetalae</taxon>
        <taxon>asterids</taxon>
        <taxon>Ericales</taxon>
        <taxon>Actinidiaceae</taxon>
        <taxon>Actinidia</taxon>
    </lineage>
</organism>
<protein>
    <submittedName>
        <fullName evidence="9">Terpene synthase-like sequence-1,8-cineole</fullName>
    </submittedName>
</protein>
<reference evidence="9 10" key="1">
    <citation type="submission" date="2019-07" db="EMBL/GenBank/DDBJ databases">
        <title>De Novo Assembly of kiwifruit Actinidia rufa.</title>
        <authorList>
            <person name="Sugita-Konishi S."/>
            <person name="Sato K."/>
            <person name="Mori E."/>
            <person name="Abe Y."/>
            <person name="Kisaki G."/>
            <person name="Hamano K."/>
            <person name="Suezawa K."/>
            <person name="Otani M."/>
            <person name="Fukuda T."/>
            <person name="Manabe T."/>
            <person name="Gomi K."/>
            <person name="Tabuchi M."/>
            <person name="Akimitsu K."/>
            <person name="Kataoka I."/>
        </authorList>
    </citation>
    <scope>NUCLEOTIDE SEQUENCE [LARGE SCALE GENOMIC DNA]</scope>
    <source>
        <strain evidence="10">cv. Fuchu</strain>
    </source>
</reference>
<dbReference type="SUPFAM" id="SSF48239">
    <property type="entry name" value="Terpenoid cyclases/Protein prenyltransferases"/>
    <property type="match status" value="1"/>
</dbReference>
<dbReference type="PANTHER" id="PTHR31225:SF245">
    <property type="entry name" value="(-)-ALPHA-TERPINEOL SYNTHASE-LIKE"/>
    <property type="match status" value="1"/>
</dbReference>
<keyword evidence="4" id="KW-0460">Magnesium</keyword>
<evidence type="ECO:0000256" key="2">
    <source>
        <dbReference type="ARBA" id="ARBA00001946"/>
    </source>
</evidence>
<dbReference type="InterPro" id="IPR036965">
    <property type="entry name" value="Terpene_synth_N_sf"/>
</dbReference>
<dbReference type="SUPFAM" id="SSF48576">
    <property type="entry name" value="Terpenoid synthases"/>
    <property type="match status" value="1"/>
</dbReference>
<dbReference type="Pfam" id="PF01397">
    <property type="entry name" value="Terpene_synth"/>
    <property type="match status" value="1"/>
</dbReference>
<evidence type="ECO:0000313" key="10">
    <source>
        <dbReference type="Proteomes" id="UP000585474"/>
    </source>
</evidence>
<feature type="domain" description="Terpene synthase N-terminal" evidence="7">
    <location>
        <begin position="44"/>
        <end position="110"/>
    </location>
</feature>
<dbReference type="InterPro" id="IPR001906">
    <property type="entry name" value="Terpene_synth_N"/>
</dbReference>
<keyword evidence="3" id="KW-0479">Metal-binding</keyword>
<dbReference type="OrthoDB" id="1936865at2759"/>
<keyword evidence="10" id="KW-1185">Reference proteome</keyword>
<evidence type="ECO:0000256" key="6">
    <source>
        <dbReference type="ARBA" id="ARBA00023239"/>
    </source>
</evidence>
<dbReference type="Pfam" id="PF03936">
    <property type="entry name" value="Terpene_synth_C"/>
    <property type="match status" value="1"/>
</dbReference>
<dbReference type="InterPro" id="IPR008949">
    <property type="entry name" value="Isoprenoid_synthase_dom_sf"/>
</dbReference>
<evidence type="ECO:0000256" key="4">
    <source>
        <dbReference type="ARBA" id="ARBA00022842"/>
    </source>
</evidence>
<keyword evidence="6" id="KW-0456">Lyase</keyword>
<proteinExistence type="predicted"/>
<evidence type="ECO:0000256" key="1">
    <source>
        <dbReference type="ARBA" id="ARBA00001936"/>
    </source>
</evidence>
<dbReference type="InterPro" id="IPR050148">
    <property type="entry name" value="Terpene_synthase-like"/>
</dbReference>
<evidence type="ECO:0000256" key="5">
    <source>
        <dbReference type="ARBA" id="ARBA00023211"/>
    </source>
</evidence>
<dbReference type="GO" id="GO:0016114">
    <property type="term" value="P:terpenoid biosynthetic process"/>
    <property type="evidence" value="ECO:0007669"/>
    <property type="project" value="InterPro"/>
</dbReference>
<keyword evidence="5" id="KW-0464">Manganese</keyword>
<dbReference type="InterPro" id="IPR005630">
    <property type="entry name" value="Terpene_synthase_metal-bd"/>
</dbReference>
<dbReference type="InterPro" id="IPR008930">
    <property type="entry name" value="Terpenoid_cyclase/PrenylTrfase"/>
</dbReference>
<evidence type="ECO:0000259" key="8">
    <source>
        <dbReference type="Pfam" id="PF03936"/>
    </source>
</evidence>
<name>A0A7J0FZ11_9ERIC</name>
<comment type="cofactor">
    <cofactor evidence="1">
        <name>Mn(2+)</name>
        <dbReference type="ChEBI" id="CHEBI:29035"/>
    </cofactor>
</comment>
<comment type="caution">
    <text evidence="9">The sequence shown here is derived from an EMBL/GenBank/DDBJ whole genome shotgun (WGS) entry which is preliminary data.</text>
</comment>
<sequence>MVAYLFVPTSLNLSHRSQPTRLIPLKTPANMTARRNIRKPILEAQGRCEDDVKPLDQLELIDVLQRLGLAYHFEEMDNTLNNIYKNRYRKWKEKDLYATAHAFPLLGQHGKMKESWKMLVSSFTSEQLKKLNVDMDPNLTVQASHALELRLHWRMSRLKARWFIYVYERRGDMNPVLLELAKLDFNIVQGLHRKNEERRQGKWCKNIGLGEKMSFARNRLVELYFWTVGITFEPRHGYCRRMLTRAIALITVIDDIYDVYGPLDELELFTDAIEFSCRV</sequence>
<evidence type="ECO:0000256" key="3">
    <source>
        <dbReference type="ARBA" id="ARBA00022723"/>
    </source>
</evidence>
<dbReference type="Gene3D" id="1.50.10.130">
    <property type="entry name" value="Terpene synthase, N-terminal domain"/>
    <property type="match status" value="2"/>
</dbReference>
<accession>A0A7J0FZ11</accession>